<accession>A0A8H6I579</accession>
<evidence type="ECO:0000259" key="4">
    <source>
        <dbReference type="Pfam" id="PF01370"/>
    </source>
</evidence>
<dbReference type="Proteomes" id="UP000521943">
    <property type="component" value="Unassembled WGS sequence"/>
</dbReference>
<keyword evidence="1" id="KW-0560">Oxidoreductase</keyword>
<comment type="caution">
    <text evidence="5">The sequence shown here is derived from an EMBL/GenBank/DDBJ whole genome shotgun (WGS) entry which is preliminary data.</text>
</comment>
<sequence>MPVISSSSTILVTGGTGFIGAWVITVLLQRGNTVKAIVRSEVKGLALRRSLFQDKRNEGKEALFDVVVIEDLTKDRAFDATIIGVDGILHLASPLSIDATSEPEEIIGSAVNLTLAVLKSALRQSQSGDHTLKRVVITSNGAAVYTPNPSEPTTFSEKDWNDASIAVVQEQGRDASLMDKYRASKVKAERAAWDFYNNHRGEIKWDMAVLNPPFVTGPAFQAPASPADLPSTLKMWYNLVVVPGEKARPAVLANAGWVDVRDLAEAHVRALEIQEAGSERIIVSEGVYIFQEWLDIANKVKPEGYKKELPKGLPELTAGIITYNLKYDTSKASRVLNIRYRTKEETTRDILEWVAERGW</sequence>
<reference evidence="5 6" key="1">
    <citation type="submission" date="2020-07" db="EMBL/GenBank/DDBJ databases">
        <title>Comparative genomics of pyrophilous fungi reveals a link between fire events and developmental genes.</title>
        <authorList>
            <consortium name="DOE Joint Genome Institute"/>
            <person name="Steindorff A.S."/>
            <person name="Carver A."/>
            <person name="Calhoun S."/>
            <person name="Stillman K."/>
            <person name="Liu H."/>
            <person name="Lipzen A."/>
            <person name="Pangilinan J."/>
            <person name="Labutti K."/>
            <person name="Bruns T.D."/>
            <person name="Grigoriev I.V."/>
        </authorList>
    </citation>
    <scope>NUCLEOTIDE SEQUENCE [LARGE SCALE GENOMIC DNA]</scope>
    <source>
        <strain evidence="5 6">CBS 144469</strain>
    </source>
</reference>
<keyword evidence="6" id="KW-1185">Reference proteome</keyword>
<feature type="transmembrane region" description="Helical" evidence="3">
    <location>
        <begin position="6"/>
        <end position="28"/>
    </location>
</feature>
<keyword evidence="3" id="KW-0472">Membrane</keyword>
<dbReference type="InterPro" id="IPR036291">
    <property type="entry name" value="NAD(P)-bd_dom_sf"/>
</dbReference>
<dbReference type="AlphaFoldDB" id="A0A8H6I579"/>
<organism evidence="5 6">
    <name type="scientific">Ephemerocybe angulata</name>
    <dbReference type="NCBI Taxonomy" id="980116"/>
    <lineage>
        <taxon>Eukaryota</taxon>
        <taxon>Fungi</taxon>
        <taxon>Dikarya</taxon>
        <taxon>Basidiomycota</taxon>
        <taxon>Agaricomycotina</taxon>
        <taxon>Agaricomycetes</taxon>
        <taxon>Agaricomycetidae</taxon>
        <taxon>Agaricales</taxon>
        <taxon>Agaricineae</taxon>
        <taxon>Psathyrellaceae</taxon>
        <taxon>Ephemerocybe</taxon>
    </lineage>
</organism>
<dbReference type="EMBL" id="JACGCI010000017">
    <property type="protein sequence ID" value="KAF6758996.1"/>
    <property type="molecule type" value="Genomic_DNA"/>
</dbReference>
<gene>
    <name evidence="5" type="ORF">DFP72DRAFT_1064488</name>
</gene>
<evidence type="ECO:0000256" key="3">
    <source>
        <dbReference type="SAM" id="Phobius"/>
    </source>
</evidence>
<dbReference type="SUPFAM" id="SSF51735">
    <property type="entry name" value="NAD(P)-binding Rossmann-fold domains"/>
    <property type="match status" value="1"/>
</dbReference>
<dbReference type="InterPro" id="IPR001509">
    <property type="entry name" value="Epimerase_deHydtase"/>
</dbReference>
<feature type="domain" description="NAD-dependent epimerase/dehydratase" evidence="4">
    <location>
        <begin position="10"/>
        <end position="278"/>
    </location>
</feature>
<dbReference type="GO" id="GO:0016616">
    <property type="term" value="F:oxidoreductase activity, acting on the CH-OH group of donors, NAD or NADP as acceptor"/>
    <property type="evidence" value="ECO:0007669"/>
    <property type="project" value="TreeGrafter"/>
</dbReference>
<dbReference type="OrthoDB" id="2735536at2759"/>
<proteinExistence type="inferred from homology"/>
<dbReference type="PANTHER" id="PTHR10366:SF564">
    <property type="entry name" value="STEROL-4-ALPHA-CARBOXYLATE 3-DEHYDROGENASE, DECARBOXYLATING"/>
    <property type="match status" value="1"/>
</dbReference>
<keyword evidence="3" id="KW-1133">Transmembrane helix</keyword>
<evidence type="ECO:0000256" key="2">
    <source>
        <dbReference type="ARBA" id="ARBA00023445"/>
    </source>
</evidence>
<dbReference type="Gene3D" id="3.40.50.720">
    <property type="entry name" value="NAD(P)-binding Rossmann-like Domain"/>
    <property type="match status" value="1"/>
</dbReference>
<dbReference type="PANTHER" id="PTHR10366">
    <property type="entry name" value="NAD DEPENDENT EPIMERASE/DEHYDRATASE"/>
    <property type="match status" value="1"/>
</dbReference>
<evidence type="ECO:0000256" key="1">
    <source>
        <dbReference type="ARBA" id="ARBA00023002"/>
    </source>
</evidence>
<dbReference type="Pfam" id="PF01370">
    <property type="entry name" value="Epimerase"/>
    <property type="match status" value="1"/>
</dbReference>
<evidence type="ECO:0000313" key="6">
    <source>
        <dbReference type="Proteomes" id="UP000521943"/>
    </source>
</evidence>
<name>A0A8H6I579_9AGAR</name>
<dbReference type="InterPro" id="IPR050425">
    <property type="entry name" value="NAD(P)_dehydrat-like"/>
</dbReference>
<keyword evidence="3" id="KW-0812">Transmembrane</keyword>
<comment type="similarity">
    <text evidence="2">Belongs to the NAD(P)-dependent epimerase/dehydratase family. Dihydroflavonol-4-reductase subfamily.</text>
</comment>
<evidence type="ECO:0000313" key="5">
    <source>
        <dbReference type="EMBL" id="KAF6758996.1"/>
    </source>
</evidence>
<protein>
    <submittedName>
        <fullName evidence="5">D-lactaldehyde dehydrogenase</fullName>
    </submittedName>
</protein>